<proteinExistence type="predicted"/>
<reference evidence="3" key="1">
    <citation type="submission" date="2025-08" db="UniProtKB">
        <authorList>
            <consortium name="Ensembl"/>
        </authorList>
    </citation>
    <scope>IDENTIFICATION</scope>
</reference>
<dbReference type="Proteomes" id="UP000694621">
    <property type="component" value="Unplaced"/>
</dbReference>
<dbReference type="GO" id="GO:0006955">
    <property type="term" value="P:immune response"/>
    <property type="evidence" value="ECO:0007669"/>
    <property type="project" value="TreeGrafter"/>
</dbReference>
<dbReference type="AlphaFoldDB" id="A0A8B9JCJ0"/>
<evidence type="ECO:0000313" key="4">
    <source>
        <dbReference type="Proteomes" id="UP000694621"/>
    </source>
</evidence>
<dbReference type="InterPro" id="IPR037055">
    <property type="entry name" value="MHC_I-like_Ag-recog_sf"/>
</dbReference>
<name>A0A8B9JCJ0_ASTMX</name>
<dbReference type="PANTHER" id="PTHR16675">
    <property type="entry name" value="MHC CLASS I-RELATED"/>
    <property type="match status" value="1"/>
</dbReference>
<evidence type="ECO:0000313" key="3">
    <source>
        <dbReference type="Ensembl" id="ENSAMXP00005018680.1"/>
    </source>
</evidence>
<protein>
    <recommendedName>
        <fullName evidence="2">MHC class I-like antigen recognition-like domain-containing protein</fullName>
    </recommendedName>
</protein>
<sequence length="136" mass="15787">VKVFIQFFQSLFFTHSRYILTTVTPGLNLPEHTEVGMVDGEEFVYYDSNIGKVIPRTAWIKKVDGDDADYWNRETQRNQATQETFKANVQTAMQRFNHTKGNIYIYTHTHTQIHSNSCGHVHTTQKGTHPHTHIHT</sequence>
<dbReference type="Gene3D" id="3.30.500.10">
    <property type="entry name" value="MHC class I-like antigen recognition-like"/>
    <property type="match status" value="1"/>
</dbReference>
<dbReference type="SUPFAM" id="SSF54452">
    <property type="entry name" value="MHC antigen-recognition domain"/>
    <property type="match status" value="1"/>
</dbReference>
<dbReference type="InterPro" id="IPR011161">
    <property type="entry name" value="MHC_I-like_Ag-recog"/>
</dbReference>
<dbReference type="InterPro" id="IPR050208">
    <property type="entry name" value="MHC_class-I_related"/>
</dbReference>
<feature type="domain" description="MHC class I-like antigen recognition-like" evidence="2">
    <location>
        <begin position="17"/>
        <end position="104"/>
    </location>
</feature>
<evidence type="ECO:0000256" key="1">
    <source>
        <dbReference type="ARBA" id="ARBA00023180"/>
    </source>
</evidence>
<keyword evidence="1" id="KW-0325">Glycoprotein</keyword>
<dbReference type="PANTHER" id="PTHR16675:SF237">
    <property type="entry name" value="MHC CLASS I ANTIGEN TRANSCRIPT VARIANT 1-RELATED"/>
    <property type="match status" value="1"/>
</dbReference>
<dbReference type="GO" id="GO:0009897">
    <property type="term" value="C:external side of plasma membrane"/>
    <property type="evidence" value="ECO:0007669"/>
    <property type="project" value="TreeGrafter"/>
</dbReference>
<dbReference type="GO" id="GO:0005615">
    <property type="term" value="C:extracellular space"/>
    <property type="evidence" value="ECO:0007669"/>
    <property type="project" value="TreeGrafter"/>
</dbReference>
<accession>A0A8B9JCJ0</accession>
<dbReference type="Ensembl" id="ENSAMXT00005020640.1">
    <property type="protein sequence ID" value="ENSAMXP00005018680.1"/>
    <property type="gene ID" value="ENSAMXG00005009726.1"/>
</dbReference>
<dbReference type="InterPro" id="IPR011162">
    <property type="entry name" value="MHC_I/II-like_Ag-recog"/>
</dbReference>
<evidence type="ECO:0000259" key="2">
    <source>
        <dbReference type="Pfam" id="PF00129"/>
    </source>
</evidence>
<organism evidence="3 4">
    <name type="scientific">Astyanax mexicanus</name>
    <name type="common">Blind cave fish</name>
    <name type="synonym">Astyanax fasciatus mexicanus</name>
    <dbReference type="NCBI Taxonomy" id="7994"/>
    <lineage>
        <taxon>Eukaryota</taxon>
        <taxon>Metazoa</taxon>
        <taxon>Chordata</taxon>
        <taxon>Craniata</taxon>
        <taxon>Vertebrata</taxon>
        <taxon>Euteleostomi</taxon>
        <taxon>Actinopterygii</taxon>
        <taxon>Neopterygii</taxon>
        <taxon>Teleostei</taxon>
        <taxon>Ostariophysi</taxon>
        <taxon>Characiformes</taxon>
        <taxon>Characoidei</taxon>
        <taxon>Acestrorhamphidae</taxon>
        <taxon>Acestrorhamphinae</taxon>
        <taxon>Astyanax</taxon>
    </lineage>
</organism>
<dbReference type="Pfam" id="PF00129">
    <property type="entry name" value="MHC_I"/>
    <property type="match status" value="1"/>
</dbReference>